<name>A0ABR9ZL76_9CORY</name>
<dbReference type="Proteomes" id="UP000635902">
    <property type="component" value="Unassembled WGS sequence"/>
</dbReference>
<evidence type="ECO:0000256" key="1">
    <source>
        <dbReference type="SAM" id="MobiDB-lite"/>
    </source>
</evidence>
<organism evidence="2 3">
    <name type="scientific">Corynebacterium suicordis DSM 45110</name>
    <dbReference type="NCBI Taxonomy" id="1121369"/>
    <lineage>
        <taxon>Bacteria</taxon>
        <taxon>Bacillati</taxon>
        <taxon>Actinomycetota</taxon>
        <taxon>Actinomycetes</taxon>
        <taxon>Mycobacteriales</taxon>
        <taxon>Corynebacteriaceae</taxon>
        <taxon>Corynebacterium</taxon>
    </lineage>
</organism>
<comment type="caution">
    <text evidence="2">The sequence shown here is derived from an EMBL/GenBank/DDBJ whole genome shotgun (WGS) entry which is preliminary data.</text>
</comment>
<dbReference type="InterPro" id="IPR011990">
    <property type="entry name" value="TPR-like_helical_dom_sf"/>
</dbReference>
<dbReference type="EMBL" id="JADKMY010000001">
    <property type="protein sequence ID" value="MBF4553703.1"/>
    <property type="molecule type" value="Genomic_DNA"/>
</dbReference>
<dbReference type="Gene3D" id="1.25.40.10">
    <property type="entry name" value="Tetratricopeptide repeat domain"/>
    <property type="match status" value="2"/>
</dbReference>
<accession>A0ABR9ZL76</accession>
<gene>
    <name evidence="2" type="ORF">IRY30_06365</name>
</gene>
<evidence type="ECO:0000313" key="3">
    <source>
        <dbReference type="Proteomes" id="UP000635902"/>
    </source>
</evidence>
<evidence type="ECO:0000313" key="2">
    <source>
        <dbReference type="EMBL" id="MBF4553703.1"/>
    </source>
</evidence>
<proteinExistence type="predicted"/>
<feature type="region of interest" description="Disordered" evidence="1">
    <location>
        <begin position="1"/>
        <end position="154"/>
    </location>
</feature>
<dbReference type="SUPFAM" id="SSF48452">
    <property type="entry name" value="TPR-like"/>
    <property type="match status" value="1"/>
</dbReference>
<feature type="compositionally biased region" description="Basic and acidic residues" evidence="1">
    <location>
        <begin position="12"/>
        <end position="113"/>
    </location>
</feature>
<reference evidence="2 3" key="1">
    <citation type="submission" date="2020-10" db="EMBL/GenBank/DDBJ databases">
        <title>Novel species in genus Corynebacterium.</title>
        <authorList>
            <person name="Zhang G."/>
        </authorList>
    </citation>
    <scope>NUCLEOTIDE SEQUENCE [LARGE SCALE GENOMIC DNA]</scope>
    <source>
        <strain evidence="2 3">DSM 45110</strain>
    </source>
</reference>
<protein>
    <submittedName>
        <fullName evidence="2">Tetratricopeptide repeat protein</fullName>
    </submittedName>
</protein>
<keyword evidence="3" id="KW-1185">Reference proteome</keyword>
<sequence>MNGSRGGYSSRNDSEGGYSRDDRGGSSERRGGWNGRRDEGRPERRGEDRNRGRDSYRGDREGGRRSEGRYGRNDDRRDDRRDDRGYRGRDDRDDRRGGERREGGRGRGDDRQHANRGGANRAQHSGPQRTGYREERINNRINEPAVPADLDPKELDPSVRQELRSLAKDNADMVAKHLIMAATLLDENPEKALAHARAAKDRAGRVSVARETNGIAAYHAGEWKEAIAELRAARRMSGGPGLLAVLADAERGLGRPEKAIEVAHEEGVESLEPGSRAELAIVVAGAHQDLGDNDAALVSLQDALDIPEIPEVNLMRLFYAYADVLEHVGRREEAIDWFQRSARLDAGELMDTPERLKNLNAGQESE</sequence>